<name>A0ABM8EJK3_9BACT</name>
<dbReference type="InterPro" id="IPR011322">
    <property type="entry name" value="N-reg_PII-like_a/b"/>
</dbReference>
<dbReference type="InterPro" id="IPR015867">
    <property type="entry name" value="N-reg_PII/ATP_PRibTrfase_C"/>
</dbReference>
<dbReference type="EMBL" id="AP027151">
    <property type="protein sequence ID" value="BDV42696.1"/>
    <property type="molecule type" value="Genomic_DNA"/>
</dbReference>
<dbReference type="PRINTS" id="PR00340">
    <property type="entry name" value="PIIGLNB"/>
</dbReference>
<dbReference type="InterPro" id="IPR002187">
    <property type="entry name" value="N-reg_PII"/>
</dbReference>
<evidence type="ECO:0000313" key="1">
    <source>
        <dbReference type="EMBL" id="BDV42696.1"/>
    </source>
</evidence>
<organism evidence="1 2">
    <name type="scientific">Geotalea uraniireducens</name>
    <dbReference type="NCBI Taxonomy" id="351604"/>
    <lineage>
        <taxon>Bacteria</taxon>
        <taxon>Pseudomonadati</taxon>
        <taxon>Thermodesulfobacteriota</taxon>
        <taxon>Desulfuromonadia</taxon>
        <taxon>Geobacterales</taxon>
        <taxon>Geobacteraceae</taxon>
        <taxon>Geotalea</taxon>
    </lineage>
</organism>
<dbReference type="SUPFAM" id="SSF54913">
    <property type="entry name" value="GlnB-like"/>
    <property type="match status" value="1"/>
</dbReference>
<dbReference type="Proteomes" id="UP001317705">
    <property type="component" value="Chromosome"/>
</dbReference>
<dbReference type="PANTHER" id="PTHR30115:SF11">
    <property type="entry name" value="NITROGEN REGULATORY PROTEIN P-II HOMOLOG"/>
    <property type="match status" value="1"/>
</dbReference>
<dbReference type="PROSITE" id="PS51343">
    <property type="entry name" value="PII_GLNB_DOM"/>
    <property type="match status" value="1"/>
</dbReference>
<dbReference type="SMART" id="SM00938">
    <property type="entry name" value="P-II"/>
    <property type="match status" value="1"/>
</dbReference>
<keyword evidence="2" id="KW-1185">Reference proteome</keyword>
<reference evidence="1 2" key="1">
    <citation type="submission" date="2022-12" db="EMBL/GenBank/DDBJ databases">
        <title>Polyphasic characterization of Geotalea uranireducens NIT-SL11 newly isolated from a complex of sewage sludge and microbially reduced graphene oxide.</title>
        <authorList>
            <person name="Xie L."/>
            <person name="Yoshida N."/>
            <person name="Meng L."/>
        </authorList>
    </citation>
    <scope>NUCLEOTIDE SEQUENCE [LARGE SCALE GENOMIC DNA]</scope>
    <source>
        <strain evidence="1 2">NIT-SL11</strain>
    </source>
</reference>
<dbReference type="Gene3D" id="3.30.70.120">
    <property type="match status" value="1"/>
</dbReference>
<dbReference type="Pfam" id="PF00543">
    <property type="entry name" value="P-II"/>
    <property type="match status" value="1"/>
</dbReference>
<dbReference type="RefSeq" id="WP_282003310.1">
    <property type="nucleotide sequence ID" value="NZ_AP027151.1"/>
</dbReference>
<accession>A0ABM8EJK3</accession>
<gene>
    <name evidence="1" type="primary">glnK_2</name>
    <name evidence="1" type="ORF">GURASL_16190</name>
</gene>
<dbReference type="PANTHER" id="PTHR30115">
    <property type="entry name" value="NITROGEN REGULATORY PROTEIN P-II"/>
    <property type="match status" value="1"/>
</dbReference>
<sequence length="100" mass="11208">MKIIEAIIRPIKLEAVKNALRQIGIKEFMESSLVCHGRHKGQWTICRGTSYLSNIVEKVKLEFFASDDLVARIVDIIGTVARTDKAKDCRISILPLTVIA</sequence>
<proteinExistence type="predicted"/>
<protein>
    <submittedName>
        <fullName evidence="1">Nitrogen regulatory protein P-II 1</fullName>
    </submittedName>
</protein>
<evidence type="ECO:0000313" key="2">
    <source>
        <dbReference type="Proteomes" id="UP001317705"/>
    </source>
</evidence>